<dbReference type="InterPro" id="IPR000551">
    <property type="entry name" value="MerR-type_HTH_dom"/>
</dbReference>
<dbReference type="PRINTS" id="PR00040">
    <property type="entry name" value="HTHMERR"/>
</dbReference>
<keyword evidence="1" id="KW-0238">DNA-binding</keyword>
<accession>A0ABP7XPQ1</accession>
<dbReference type="Gene3D" id="1.10.1660.10">
    <property type="match status" value="1"/>
</dbReference>
<proteinExistence type="predicted"/>
<dbReference type="SUPFAM" id="SSF46955">
    <property type="entry name" value="Putative DNA-binding domain"/>
    <property type="match status" value="1"/>
</dbReference>
<sequence>MVKRESLTADTEVDGGSTAATPTTPTVGDAGASLPAGGGVAEAAATLLTLEELTQRVGMSVRNVRFYTTKGLVPPPIRRGRSGYYSPDHVARLELVKDLQGHGFTLSAIEKYLAAIPPDASPEDIALHRTMLAPWQADTTQEMTRAELERRAGRELSDADLDTLAALGVAMRTKRGRYEVSTTQLTVGLGLVDLGFPTEAAVAAADVYTAHGRQLAKELNDLFRTMVWPAYKEAGASAEAIREMVERLKPLSIASLVAAYEAAMDETRRERIAARARSDRPS</sequence>
<dbReference type="InterPro" id="IPR009061">
    <property type="entry name" value="DNA-bd_dom_put_sf"/>
</dbReference>
<dbReference type="Pfam" id="PF13411">
    <property type="entry name" value="MerR_1"/>
    <property type="match status" value="1"/>
</dbReference>
<dbReference type="Proteomes" id="UP001501495">
    <property type="component" value="Unassembled WGS sequence"/>
</dbReference>
<evidence type="ECO:0000256" key="2">
    <source>
        <dbReference type="SAM" id="MobiDB-lite"/>
    </source>
</evidence>
<dbReference type="SMART" id="SM00422">
    <property type="entry name" value="HTH_MERR"/>
    <property type="match status" value="1"/>
</dbReference>
<dbReference type="PROSITE" id="PS50937">
    <property type="entry name" value="HTH_MERR_2"/>
    <property type="match status" value="1"/>
</dbReference>
<evidence type="ECO:0000313" key="5">
    <source>
        <dbReference type="Proteomes" id="UP001501495"/>
    </source>
</evidence>
<organism evidence="4 5">
    <name type="scientific">Nocardioides fonticola</name>
    <dbReference type="NCBI Taxonomy" id="450363"/>
    <lineage>
        <taxon>Bacteria</taxon>
        <taxon>Bacillati</taxon>
        <taxon>Actinomycetota</taxon>
        <taxon>Actinomycetes</taxon>
        <taxon>Propionibacteriales</taxon>
        <taxon>Nocardioidaceae</taxon>
        <taxon>Nocardioides</taxon>
    </lineage>
</organism>
<comment type="caution">
    <text evidence="4">The sequence shown here is derived from an EMBL/GenBank/DDBJ whole genome shotgun (WGS) entry which is preliminary data.</text>
</comment>
<dbReference type="RefSeq" id="WP_344734286.1">
    <property type="nucleotide sequence ID" value="NZ_BAAAZH010000024.1"/>
</dbReference>
<reference evidence="5" key="1">
    <citation type="journal article" date="2019" name="Int. J. Syst. Evol. Microbiol.">
        <title>The Global Catalogue of Microorganisms (GCM) 10K type strain sequencing project: providing services to taxonomists for standard genome sequencing and annotation.</title>
        <authorList>
            <consortium name="The Broad Institute Genomics Platform"/>
            <consortium name="The Broad Institute Genome Sequencing Center for Infectious Disease"/>
            <person name="Wu L."/>
            <person name="Ma J."/>
        </authorList>
    </citation>
    <scope>NUCLEOTIDE SEQUENCE [LARGE SCALE GENOMIC DNA]</scope>
    <source>
        <strain evidence="5">JCM 16703</strain>
    </source>
</reference>
<name>A0ABP7XPQ1_9ACTN</name>
<dbReference type="PANTHER" id="PTHR30204">
    <property type="entry name" value="REDOX-CYCLING DRUG-SENSING TRANSCRIPTIONAL ACTIVATOR SOXR"/>
    <property type="match status" value="1"/>
</dbReference>
<protein>
    <submittedName>
        <fullName evidence="4">MerR family transcriptional regulator</fullName>
    </submittedName>
</protein>
<feature type="compositionally biased region" description="Low complexity" evidence="2">
    <location>
        <begin position="14"/>
        <end position="29"/>
    </location>
</feature>
<keyword evidence="5" id="KW-1185">Reference proteome</keyword>
<evidence type="ECO:0000256" key="1">
    <source>
        <dbReference type="ARBA" id="ARBA00023125"/>
    </source>
</evidence>
<dbReference type="PANTHER" id="PTHR30204:SF93">
    <property type="entry name" value="HTH MERR-TYPE DOMAIN-CONTAINING PROTEIN"/>
    <property type="match status" value="1"/>
</dbReference>
<dbReference type="EMBL" id="BAAAZH010000024">
    <property type="protein sequence ID" value="GAA4123484.1"/>
    <property type="molecule type" value="Genomic_DNA"/>
</dbReference>
<dbReference type="InterPro" id="IPR047057">
    <property type="entry name" value="MerR_fam"/>
</dbReference>
<feature type="domain" description="HTH merR-type" evidence="3">
    <location>
        <begin position="47"/>
        <end position="115"/>
    </location>
</feature>
<gene>
    <name evidence="4" type="ORF">GCM10022215_30180</name>
</gene>
<evidence type="ECO:0000259" key="3">
    <source>
        <dbReference type="PROSITE" id="PS50937"/>
    </source>
</evidence>
<feature type="region of interest" description="Disordered" evidence="2">
    <location>
        <begin position="1"/>
        <end position="29"/>
    </location>
</feature>
<evidence type="ECO:0000313" key="4">
    <source>
        <dbReference type="EMBL" id="GAA4123484.1"/>
    </source>
</evidence>